<feature type="signal peptide" evidence="1">
    <location>
        <begin position="1"/>
        <end position="30"/>
    </location>
</feature>
<keyword evidence="1" id="KW-0732">Signal</keyword>
<evidence type="ECO:0000313" key="3">
    <source>
        <dbReference type="Proteomes" id="UP000676649"/>
    </source>
</evidence>
<dbReference type="EMBL" id="CP073754">
    <property type="protein sequence ID" value="QWF70434.1"/>
    <property type="molecule type" value="Genomic_DNA"/>
</dbReference>
<evidence type="ECO:0000256" key="1">
    <source>
        <dbReference type="SAM" id="SignalP"/>
    </source>
</evidence>
<dbReference type="RefSeq" id="WP_215581601.1">
    <property type="nucleotide sequence ID" value="NZ_CP073754.1"/>
</dbReference>
<name>A0A975MN84_9GAMM</name>
<accession>A0A975MN84</accession>
<dbReference type="Proteomes" id="UP000676649">
    <property type="component" value="Chromosome"/>
</dbReference>
<reference evidence="2" key="1">
    <citation type="submission" date="2021-04" db="EMBL/GenBank/DDBJ databases">
        <title>Draft genome sequence data of methanotrophic Methylovulum sp. strain S1L and Methylomonas sp. strain S2AM isolated from boreal lake water columns.</title>
        <authorList>
            <person name="Rissanen A.J."/>
            <person name="Mangayil R."/>
            <person name="Svenning M.M."/>
            <person name="Khanongnuch R."/>
        </authorList>
    </citation>
    <scope>NUCLEOTIDE SEQUENCE</scope>
    <source>
        <strain evidence="2">S2AM</strain>
    </source>
</reference>
<evidence type="ECO:0000313" key="2">
    <source>
        <dbReference type="EMBL" id="QWF70434.1"/>
    </source>
</evidence>
<feature type="chain" id="PRO_5036870110" evidence="1">
    <location>
        <begin position="31"/>
        <end position="268"/>
    </location>
</feature>
<dbReference type="KEGG" id="mpad:KEF85_13985"/>
<protein>
    <submittedName>
        <fullName evidence="2">Uncharacterized protein</fullName>
    </submittedName>
</protein>
<gene>
    <name evidence="2" type="ORF">KEF85_13985</name>
</gene>
<dbReference type="AlphaFoldDB" id="A0A975MN84"/>
<proteinExistence type="predicted"/>
<keyword evidence="3" id="KW-1185">Reference proteome</keyword>
<sequence>MKNSQILIYRIKLILLSSLLSGISLAPAEAASATATAIFGNFSSEGLTTTTGLIGTVQNSSAPFNNPKYLAHFNKSVGLLPHYPTPTLTVTANGIRSKIFSSGIQIDTASTLADSAIDNTVISLALNPPPPTKSAQLYPQPFLQITVNRLSSSSSFNRVFPNFTTPTGDTNIGFLQLSGSLINSKTPLQYKGHPSKDYVLFQNQQLTVTLNRQLIAALVSCTVGPSSGGCQTTAESITTDAINISITNAEIDGQAVSGEINIGHTFAE</sequence>
<organism evidence="2 3">
    <name type="scientific">Methylomonas paludis</name>
    <dbReference type="NCBI Taxonomy" id="1173101"/>
    <lineage>
        <taxon>Bacteria</taxon>
        <taxon>Pseudomonadati</taxon>
        <taxon>Pseudomonadota</taxon>
        <taxon>Gammaproteobacteria</taxon>
        <taxon>Methylococcales</taxon>
        <taxon>Methylococcaceae</taxon>
        <taxon>Methylomonas</taxon>
    </lineage>
</organism>